<feature type="domain" description="PKD" evidence="9">
    <location>
        <begin position="810"/>
        <end position="892"/>
    </location>
</feature>
<dbReference type="InterPro" id="IPR022409">
    <property type="entry name" value="PKD/Chitinase_dom"/>
</dbReference>
<dbReference type="CDD" id="cd00146">
    <property type="entry name" value="PKD"/>
    <property type="match status" value="4"/>
</dbReference>
<keyword evidence="12" id="KW-1185">Reference proteome</keyword>
<dbReference type="InterPro" id="IPR036966">
    <property type="entry name" value="CBM3_sf"/>
</dbReference>
<dbReference type="InterPro" id="IPR023309">
    <property type="entry name" value="Endo-1-4-beta-glucanase_dom2"/>
</dbReference>
<evidence type="ECO:0000259" key="10">
    <source>
        <dbReference type="PROSITE" id="PS51172"/>
    </source>
</evidence>
<dbReference type="Pfam" id="PF02011">
    <property type="entry name" value="Glyco_hydro_48"/>
    <property type="match status" value="1"/>
</dbReference>
<evidence type="ECO:0000256" key="5">
    <source>
        <dbReference type="ARBA" id="ARBA00023295"/>
    </source>
</evidence>
<dbReference type="Proteomes" id="UP001501758">
    <property type="component" value="Unassembled WGS sequence"/>
</dbReference>
<sequence>MKNLIKMGTVLLLCLFCTHLSAQFNYGEALQKSLLFYETQQSGVLPDWNRISWRSDSGINDGADVGLDLTGGWNDAGDHVKFGFPMAFSVTALNWGFLEYKDGYDAANQTEHFKRNIKWVTDYFIKCHPSPNVFYAQVADSKSQDHNFWMPAEMVDVHPMYGQRKSYALTTANPGTEVACETAAALASASIIFKDSDPAYSATLLSHAIELYEFGDTYRGLYTSEGNIPAVGTYTSGNFQDELTWGALWLYKATGDQKYLDKAEAEYTQPDFLWSLVWEDKSYGNMVLLSIITGKDIYKTDAERHLDWWQEGNGGVNYSPGGQAHLTQWGSLRHAMNASLTALIYSDNVNTPKSNQYKNFAINQVNYALGDNPNNRSLVTGFGVNPPTKPHHRGQHSSWSRSSANPVESRHTMYGALMGGPAKPDDFFEEDRDDFQANEVATDYNACYQGVLARMVMEFGGSPLPNFPQPETPGLEFANEVKLNNDQAKFTEVAIWLNNRSGWPARVPNTLKARYFVDISEGIAAGYAASDYELTARGAGGTTINGLQEWDATSNIYYAEIEVDQDQMPFPGGQGEYRSEIQLRISLPTSAPESAWDASNDFSYQGLNNTLKISDNVPIYADGVLVGGKEPNGGEIPTASFTATPESGTAPLEVSFDASSSSDPNGDALTYNWDFGNGQTSSVVDPLITYTAIGSYLVTLTVSDGQNTSSEFTRTITVLDGNIAPVADFTATPTSGVAPVSVNFDASTSTDENGDSLTYIWDFGDGESGAGVTITHEYAAIGEYEAKLTVSDGSKEDSKTITITVTDGSPIASFTVSTDSGVAPLDVTFDASGSVDPTGGSLAYSWDLGNGQTASTVSTSTTYTQIGQVTVTLTVTNAAGDTDVATQTINVTDGSTSCAFDTPIATPLQNINDRYTNVFVLGEGGPSLSNFREFSINWDLQNDGLYEFAMNTTDGQPNWYIDLRDNLTQTFNSASPDAVLAGTGIPGFDGAYWVTIDEGSFVMVSKTAGYTIYFTNSDVEPQCGTVTPVVVDGGTITGGPFTFTVGDGVADNVSGITLAGAEGTNSTWVITDDLNNILGLPPTLADVEGVDFDGAGTGVCLIWHLSFEDGLQGATVGNNAADLIGDFDLSNSITVTRNPVATPVVDGGTITGGPFTFTVGDGIADNVSGITLAGAEGTNSTWVITDDLNNILGLPPTLADVEGVDFDGAGTGVCLIWHLSFEDGLQGAAVGNNAADLVGDFDLSNSITVTRNPVVTPVVDGGTITGGPFTFTVGDGIADNVSGITLAGAEGTNSTWVITDDLNNILGLPSTLADVEGVDFDGAGTGVCLIWHLSFEDGLQGAAVGNNAADLIGDFDLSNSITVTRNPASNGNDCSFETPISTALPSIDNRYSHVHVLGTGGPSLSNFREFSINWDLQNTGLYVFAMNTNDGQPNWYVDLRSNLTYNFSSANPEASLSGTGINGLDGDYWVTVNETDFVMVAKTGGFTIYFSNSAIAPDCDNSGGNTDPVADISATPISGDAPLLVTFDATASSDPDGDALSYAWDFGDGNTANGVTVENTFTAIGTYSVTLVVDDGNGGTDQAVITINVTDGDIIITPPSDNAYINRFIELRNEFYDPANGYFSADGSPHHSIETLIVEAPDYGHESTSELYSYWLWLEVMNGRITKDWAPLSNVWDKIEQFIIPTTADQPSNAAYNPSSPAAFAAEFPLPSDYPAPLEFNAPVGVDPVSADLTATYGPDVYQMHWLLDNDNFYGYGNRGDGVSTPSYINTFQRGEQESVYETIPHPSWESFDWGGSDGFLPLFVEDQNYAQQWRYTSAPDADARAVQAMFWAQLYAKEQGASLGSLDLDKATKMGDYLRIAMFDKYFKPLGVQSASSGAGSGYDSAHYLMSWYMSWGGSADPASQWAFRISSSHCHFGYQNPMAAYALTQVNELKPQSQNGERDWNESLTRQMEFYTWLQSKEGAIAGGATNSWNGDYSVYPSGKSTFYGMAYDKDPVYHDPGSGTWFGWQAWSMERVAEYYYITNDPMAKNLMDKWVAWVKSEVKLIGTDDFEIPATLEWTGEPDTWDADSPGSNNNLSVTVTDYGKDLGVAASMAKALIYYAAATQKHATFDTDARDLAKEVLDRMWNTYRDDKGVSSPEDRGDFARIFEQEVYVPNGFTGTMPNGDMIEPGVSFLDIRSDYKNDPEFDRLQTAYNAGEEYTQRYHRSWAQIEVALANAEFGFFFSDQEPGTKAPEEVLKVTATPNPASEFINITTNFDMKNTRVRIIDIAGNVVRTESLVNKQKSTRLSVNELPTGMYILEIYDIISGDKFRDKIIKN</sequence>
<evidence type="ECO:0000256" key="8">
    <source>
        <dbReference type="SAM" id="SignalP"/>
    </source>
</evidence>
<dbReference type="InterPro" id="IPR000601">
    <property type="entry name" value="PKD_dom"/>
</dbReference>
<comment type="caution">
    <text evidence="11">The sequence shown here is derived from an EMBL/GenBank/DDBJ whole genome shotgun (WGS) entry which is preliminary data.</text>
</comment>
<gene>
    <name evidence="11" type="ORF">GCM10009430_33380</name>
</gene>
<keyword evidence="6" id="KW-0624">Polysaccharide degradation</keyword>
<evidence type="ECO:0008006" key="13">
    <source>
        <dbReference type="Google" id="ProtNLM"/>
    </source>
</evidence>
<dbReference type="SUPFAM" id="SSF49299">
    <property type="entry name" value="PKD domain"/>
    <property type="match status" value="4"/>
</dbReference>
<dbReference type="InterPro" id="IPR008965">
    <property type="entry name" value="CBM2/CBM3_carb-bd_dom_sf"/>
</dbReference>
<dbReference type="Gene3D" id="2.60.40.10">
    <property type="entry name" value="Immunoglobulins"/>
    <property type="match status" value="4"/>
</dbReference>
<evidence type="ECO:0000256" key="7">
    <source>
        <dbReference type="SAM" id="MobiDB-lite"/>
    </source>
</evidence>
<reference evidence="11 12" key="1">
    <citation type="journal article" date="2019" name="Int. J. Syst. Evol. Microbiol.">
        <title>The Global Catalogue of Microorganisms (GCM) 10K type strain sequencing project: providing services to taxonomists for standard genome sequencing and annotation.</title>
        <authorList>
            <consortium name="The Broad Institute Genomics Platform"/>
            <consortium name="The Broad Institute Genome Sequencing Center for Infectious Disease"/>
            <person name="Wu L."/>
            <person name="Ma J."/>
        </authorList>
    </citation>
    <scope>NUCLEOTIDE SEQUENCE [LARGE SCALE GENOMIC DNA]</scope>
    <source>
        <strain evidence="11 12">JCM 15974</strain>
    </source>
</reference>
<feature type="region of interest" description="Disordered" evidence="7">
    <location>
        <begin position="386"/>
        <end position="405"/>
    </location>
</feature>
<dbReference type="NCBIfam" id="TIGR04183">
    <property type="entry name" value="Por_Secre_tail"/>
    <property type="match status" value="1"/>
</dbReference>
<dbReference type="SUPFAM" id="SSF48208">
    <property type="entry name" value="Six-hairpin glycosidases"/>
    <property type="match status" value="2"/>
</dbReference>
<keyword evidence="1 8" id="KW-0732">Signal</keyword>
<dbReference type="Gene3D" id="1.50.10.10">
    <property type="match status" value="2"/>
</dbReference>
<evidence type="ECO:0000256" key="4">
    <source>
        <dbReference type="ARBA" id="ARBA00023277"/>
    </source>
</evidence>
<dbReference type="InterPro" id="IPR001701">
    <property type="entry name" value="Glyco_hydro_9"/>
</dbReference>
<keyword evidence="4" id="KW-0119">Carbohydrate metabolism</keyword>
<name>A0ABN1J251_9FLAO</name>
<dbReference type="PROSITE" id="PS51172">
    <property type="entry name" value="CBM3"/>
    <property type="match status" value="1"/>
</dbReference>
<evidence type="ECO:0000256" key="1">
    <source>
        <dbReference type="ARBA" id="ARBA00022729"/>
    </source>
</evidence>
<keyword evidence="5" id="KW-0326">Glycosidase</keyword>
<dbReference type="SUPFAM" id="SSF49384">
    <property type="entry name" value="Carbohydrate-binding domain"/>
    <property type="match status" value="1"/>
</dbReference>
<dbReference type="PANTHER" id="PTHR22298">
    <property type="entry name" value="ENDO-1,4-BETA-GLUCANASE"/>
    <property type="match status" value="1"/>
</dbReference>
<dbReference type="InterPro" id="IPR035986">
    <property type="entry name" value="PKD_dom_sf"/>
</dbReference>
<feature type="domain" description="CBM3" evidence="10">
    <location>
        <begin position="472"/>
        <end position="632"/>
    </location>
</feature>
<dbReference type="InterPro" id="IPR026444">
    <property type="entry name" value="Secre_tail"/>
</dbReference>
<evidence type="ECO:0000313" key="12">
    <source>
        <dbReference type="Proteomes" id="UP001501758"/>
    </source>
</evidence>
<proteinExistence type="predicted"/>
<dbReference type="RefSeq" id="WP_343913404.1">
    <property type="nucleotide sequence ID" value="NZ_BAAAGE010000003.1"/>
</dbReference>
<evidence type="ECO:0000259" key="9">
    <source>
        <dbReference type="PROSITE" id="PS50093"/>
    </source>
</evidence>
<dbReference type="Pfam" id="PF18911">
    <property type="entry name" value="PKD_4"/>
    <property type="match status" value="4"/>
</dbReference>
<dbReference type="InterPro" id="IPR013783">
    <property type="entry name" value="Ig-like_fold"/>
</dbReference>
<evidence type="ECO:0000256" key="2">
    <source>
        <dbReference type="ARBA" id="ARBA00022801"/>
    </source>
</evidence>
<evidence type="ECO:0000313" key="11">
    <source>
        <dbReference type="EMBL" id="GAA0726437.1"/>
    </source>
</evidence>
<feature type="compositionally biased region" description="Polar residues" evidence="7">
    <location>
        <begin position="396"/>
        <end position="405"/>
    </location>
</feature>
<dbReference type="EMBL" id="BAAAGE010000003">
    <property type="protein sequence ID" value="GAA0726437.1"/>
    <property type="molecule type" value="Genomic_DNA"/>
</dbReference>
<keyword evidence="3" id="KW-0136">Cellulose degradation</keyword>
<feature type="signal peptide" evidence="8">
    <location>
        <begin position="1"/>
        <end position="22"/>
    </location>
</feature>
<keyword evidence="2" id="KW-0378">Hydrolase</keyword>
<evidence type="ECO:0000256" key="6">
    <source>
        <dbReference type="ARBA" id="ARBA00023326"/>
    </source>
</evidence>
<dbReference type="InterPro" id="IPR027390">
    <property type="entry name" value="Endoglucanase_F_dom3"/>
</dbReference>
<dbReference type="SMART" id="SM01067">
    <property type="entry name" value="CBM_3"/>
    <property type="match status" value="1"/>
</dbReference>
<dbReference type="Gene3D" id="2.60.40.710">
    <property type="entry name" value="Endoglucanase-like"/>
    <property type="match status" value="1"/>
</dbReference>
<dbReference type="Gene3D" id="2.170.160.10">
    <property type="entry name" value="Endo-1,4-beta-glucanase f. Domain 2"/>
    <property type="match status" value="1"/>
</dbReference>
<dbReference type="InterPro" id="IPR008928">
    <property type="entry name" value="6-hairpin_glycosidase_sf"/>
</dbReference>
<evidence type="ECO:0000256" key="3">
    <source>
        <dbReference type="ARBA" id="ARBA00023001"/>
    </source>
</evidence>
<dbReference type="Pfam" id="PF00759">
    <property type="entry name" value="Glyco_hydro_9"/>
    <property type="match status" value="1"/>
</dbReference>
<dbReference type="SMART" id="SM00089">
    <property type="entry name" value="PKD"/>
    <property type="match status" value="4"/>
</dbReference>
<dbReference type="Pfam" id="PF00942">
    <property type="entry name" value="CBM_3"/>
    <property type="match status" value="1"/>
</dbReference>
<feature type="domain" description="PKD" evidence="9">
    <location>
        <begin position="637"/>
        <end position="723"/>
    </location>
</feature>
<feature type="domain" description="PKD" evidence="9">
    <location>
        <begin position="725"/>
        <end position="806"/>
    </location>
</feature>
<dbReference type="Pfam" id="PF18962">
    <property type="entry name" value="Por_Secre_tail"/>
    <property type="match status" value="1"/>
</dbReference>
<dbReference type="PRINTS" id="PR00844">
    <property type="entry name" value="GLHYDRLASE48"/>
</dbReference>
<dbReference type="PROSITE" id="PS50093">
    <property type="entry name" value="PKD"/>
    <property type="match status" value="4"/>
</dbReference>
<dbReference type="InterPro" id="IPR000556">
    <property type="entry name" value="Glyco_hydro_48F"/>
</dbReference>
<accession>A0ABN1J251</accession>
<organism evidence="11 12">
    <name type="scientific">Aquimarina litoralis</name>
    <dbReference type="NCBI Taxonomy" id="584605"/>
    <lineage>
        <taxon>Bacteria</taxon>
        <taxon>Pseudomonadati</taxon>
        <taxon>Bacteroidota</taxon>
        <taxon>Flavobacteriia</taxon>
        <taxon>Flavobacteriales</taxon>
        <taxon>Flavobacteriaceae</taxon>
        <taxon>Aquimarina</taxon>
    </lineage>
</organism>
<dbReference type="Gene3D" id="4.10.870.10">
    <property type="entry name" value="Endo-1,4-beta-glucanase f. Domain 3"/>
    <property type="match status" value="1"/>
</dbReference>
<feature type="domain" description="PKD" evidence="9">
    <location>
        <begin position="1508"/>
        <end position="1594"/>
    </location>
</feature>
<feature type="chain" id="PRO_5045233125" description="Cellulase" evidence="8">
    <location>
        <begin position="23"/>
        <end position="2322"/>
    </location>
</feature>
<protein>
    <recommendedName>
        <fullName evidence="13">Cellulase</fullName>
    </recommendedName>
</protein>
<dbReference type="InterPro" id="IPR001956">
    <property type="entry name" value="CBM3"/>
</dbReference>
<dbReference type="InterPro" id="IPR012341">
    <property type="entry name" value="6hp_glycosidase-like_sf"/>
</dbReference>